<organism evidence="10 11">
    <name type="scientific">Pseudomonas brassicacearum</name>
    <dbReference type="NCBI Taxonomy" id="930166"/>
    <lineage>
        <taxon>Bacteria</taxon>
        <taxon>Pseudomonadati</taxon>
        <taxon>Pseudomonadota</taxon>
        <taxon>Gammaproteobacteria</taxon>
        <taxon>Pseudomonadales</taxon>
        <taxon>Pseudomonadaceae</taxon>
        <taxon>Pseudomonas</taxon>
    </lineage>
</organism>
<keyword evidence="4 8" id="KW-0479">Metal-binding</keyword>
<dbReference type="EMBL" id="MOBO01000001">
    <property type="protein sequence ID" value="RON42308.1"/>
    <property type="molecule type" value="Genomic_DNA"/>
</dbReference>
<feature type="chain" id="PRO_5018807417" description="Azurin" evidence="8">
    <location>
        <begin position="20"/>
        <end position="148"/>
    </location>
</feature>
<keyword evidence="6 8" id="KW-0186">Copper</keyword>
<keyword evidence="5 8" id="KW-0249">Electron transport</keyword>
<sequence>MLRRLITAAVLAAATPAFAQQCEVTIGSTDQMTYLQDHISVSRSCKQFTVTLQHTGRMPVEAMGHNLVLSKTSDVQGIATDGIAAGSSNSFLKTGDTRIIAHTRLIGGGESANVTFNVSELSPDENYSYFCSFPGHSVLMKGQIKLVD</sequence>
<dbReference type="NCBIfam" id="TIGR02695">
    <property type="entry name" value="azurin"/>
    <property type="match status" value="1"/>
</dbReference>
<dbReference type="InterPro" id="IPR008972">
    <property type="entry name" value="Cupredoxin"/>
</dbReference>
<keyword evidence="8" id="KW-0732">Signal</keyword>
<evidence type="ECO:0000256" key="8">
    <source>
        <dbReference type="RuleBase" id="RU363017"/>
    </source>
</evidence>
<dbReference type="InterPro" id="IPR014068">
    <property type="entry name" value="Azurin"/>
</dbReference>
<keyword evidence="3 8" id="KW-0813">Transport</keyword>
<proteinExistence type="predicted"/>
<feature type="signal peptide" evidence="8">
    <location>
        <begin position="1"/>
        <end position="19"/>
    </location>
</feature>
<evidence type="ECO:0000256" key="3">
    <source>
        <dbReference type="ARBA" id="ARBA00022448"/>
    </source>
</evidence>
<evidence type="ECO:0000256" key="5">
    <source>
        <dbReference type="ARBA" id="ARBA00022982"/>
    </source>
</evidence>
<keyword evidence="8" id="KW-0574">Periplasm</keyword>
<dbReference type="GO" id="GO:0009055">
    <property type="term" value="F:electron transfer activity"/>
    <property type="evidence" value="ECO:0007669"/>
    <property type="project" value="InterPro"/>
</dbReference>
<evidence type="ECO:0000256" key="1">
    <source>
        <dbReference type="ARBA" id="ARBA00002770"/>
    </source>
</evidence>
<dbReference type="Proteomes" id="UP000286351">
    <property type="component" value="Unassembled WGS sequence"/>
</dbReference>
<dbReference type="GO" id="GO:0005507">
    <property type="term" value="F:copper ion binding"/>
    <property type="evidence" value="ECO:0007669"/>
    <property type="project" value="UniProtKB-UniRule"/>
</dbReference>
<evidence type="ECO:0000256" key="4">
    <source>
        <dbReference type="ARBA" id="ARBA00022723"/>
    </source>
</evidence>
<comment type="caution">
    <text evidence="10">The sequence shown here is derived from an EMBL/GenBank/DDBJ whole genome shotgun (WGS) entry which is preliminary data.</text>
</comment>
<dbReference type="Gene3D" id="2.60.40.420">
    <property type="entry name" value="Cupredoxins - blue copper proteins"/>
    <property type="match status" value="1"/>
</dbReference>
<gene>
    <name evidence="10" type="ORF">BK664_01610</name>
</gene>
<reference evidence="10 11" key="1">
    <citation type="submission" date="2016-10" db="EMBL/GenBank/DDBJ databases">
        <title>Comparative genome analysis of multiple Pseudomonas spp. focuses on biocontrol and plant growth promoting traits.</title>
        <authorList>
            <person name="Tao X.-Y."/>
            <person name="Taylor C.G."/>
        </authorList>
    </citation>
    <scope>NUCLEOTIDE SEQUENCE [LARGE SCALE GENOMIC DNA]</scope>
    <source>
        <strain evidence="10 11">38D4</strain>
    </source>
</reference>
<dbReference type="RefSeq" id="WP_123364217.1">
    <property type="nucleotide sequence ID" value="NZ_MOBO01000001.1"/>
</dbReference>
<evidence type="ECO:0000256" key="6">
    <source>
        <dbReference type="ARBA" id="ARBA00023008"/>
    </source>
</evidence>
<keyword evidence="7" id="KW-1015">Disulfide bond</keyword>
<dbReference type="Pfam" id="PF00127">
    <property type="entry name" value="Copper-bind"/>
    <property type="match status" value="1"/>
</dbReference>
<dbReference type="InterPro" id="IPR000923">
    <property type="entry name" value="BlueCu_1"/>
</dbReference>
<comment type="subcellular location">
    <subcellularLocation>
        <location evidence="8">Periplasm</location>
    </subcellularLocation>
</comment>
<dbReference type="GO" id="GO:0042597">
    <property type="term" value="C:periplasmic space"/>
    <property type="evidence" value="ECO:0007669"/>
    <property type="project" value="UniProtKB-SubCell"/>
</dbReference>
<dbReference type="InterPro" id="IPR050845">
    <property type="entry name" value="Cu-binding_ET"/>
</dbReference>
<name>A0A423JXA6_9PSED</name>
<dbReference type="PANTHER" id="PTHR38439:SF2">
    <property type="entry name" value="OUTER MEMBRANE PROTEIN H.8"/>
    <property type="match status" value="1"/>
</dbReference>
<dbReference type="CDD" id="cd13922">
    <property type="entry name" value="Azurin"/>
    <property type="match status" value="1"/>
</dbReference>
<dbReference type="PANTHER" id="PTHR38439">
    <property type="entry name" value="AURACYANIN-B"/>
    <property type="match status" value="1"/>
</dbReference>
<feature type="domain" description="Blue (type 1) copper" evidence="9">
    <location>
        <begin position="21"/>
        <end position="146"/>
    </location>
</feature>
<accession>A0A423JXA6</accession>
<evidence type="ECO:0000313" key="11">
    <source>
        <dbReference type="Proteomes" id="UP000286351"/>
    </source>
</evidence>
<dbReference type="AlphaFoldDB" id="A0A423JXA6"/>
<evidence type="ECO:0000259" key="9">
    <source>
        <dbReference type="Pfam" id="PF00127"/>
    </source>
</evidence>
<evidence type="ECO:0000313" key="10">
    <source>
        <dbReference type="EMBL" id="RON42308.1"/>
    </source>
</evidence>
<protein>
    <recommendedName>
        <fullName evidence="2 8">Azurin</fullName>
    </recommendedName>
</protein>
<evidence type="ECO:0000256" key="7">
    <source>
        <dbReference type="ARBA" id="ARBA00023157"/>
    </source>
</evidence>
<evidence type="ECO:0000256" key="2">
    <source>
        <dbReference type="ARBA" id="ARBA00014744"/>
    </source>
</evidence>
<dbReference type="SUPFAM" id="SSF49503">
    <property type="entry name" value="Cupredoxins"/>
    <property type="match status" value="1"/>
</dbReference>
<comment type="function">
    <text evidence="1 8">Transfers electrons from cytochrome c551 to cytochrome oxidase.</text>
</comment>